<dbReference type="AlphaFoldDB" id="A0A0A7PJ67"/>
<evidence type="ECO:0000313" key="1">
    <source>
        <dbReference type="EMBL" id="AJA10146.1"/>
    </source>
</evidence>
<dbReference type="HOGENOM" id="CLU_2636190_0_0_5"/>
<dbReference type="EMBL" id="CP009122">
    <property type="protein sequence ID" value="AJA10146.1"/>
    <property type="molecule type" value="Genomic_DNA"/>
</dbReference>
<proteinExistence type="predicted"/>
<organism evidence="1 2">
    <name type="scientific">Sphingopyxis fribergensis</name>
    <dbReference type="NCBI Taxonomy" id="1515612"/>
    <lineage>
        <taxon>Bacteria</taxon>
        <taxon>Pseudomonadati</taxon>
        <taxon>Pseudomonadota</taxon>
        <taxon>Alphaproteobacteria</taxon>
        <taxon>Sphingomonadales</taxon>
        <taxon>Sphingomonadaceae</taxon>
        <taxon>Sphingopyxis</taxon>
    </lineage>
</organism>
<dbReference type="OrthoDB" id="7573407at2"/>
<protein>
    <submittedName>
        <fullName evidence="1">Uncharacterized protein</fullName>
    </submittedName>
</protein>
<dbReference type="Proteomes" id="UP000030907">
    <property type="component" value="Chromosome"/>
</dbReference>
<dbReference type="STRING" id="1515612.SKP52_16360"/>
<accession>A0A0A7PJ67</accession>
<name>A0A0A7PJ67_9SPHN</name>
<sequence>MAAAYLGISERMFDQVRTLANFPQSIKFGRRILWDRKALDVFVDRLSAEALEPYDPWDDILARKPSNRRKRTRSVER</sequence>
<reference evidence="1 2" key="1">
    <citation type="journal article" date="2015" name="Int. J. Syst. Evol. Microbiol.">
        <title>Description of Sphingopyxis fribergensis sp. nov. - a soil bacterium with the ability to degrade styrene and phenylacetic acid.</title>
        <authorList>
            <person name="Oelschlagel M."/>
            <person name="Ruckert C."/>
            <person name="Kalinowski J."/>
            <person name="Schmidt G."/>
            <person name="Schlomann M."/>
            <person name="Tischler D."/>
        </authorList>
    </citation>
    <scope>NUCLEOTIDE SEQUENCE [LARGE SCALE GENOMIC DNA]</scope>
    <source>
        <strain evidence="1 2">Kp5.2</strain>
    </source>
</reference>
<dbReference type="KEGG" id="sphk:SKP52_16360"/>
<dbReference type="RefSeq" id="WP_148309166.1">
    <property type="nucleotide sequence ID" value="NZ_CP009122.1"/>
</dbReference>
<keyword evidence="2" id="KW-1185">Reference proteome</keyword>
<evidence type="ECO:0000313" key="2">
    <source>
        <dbReference type="Proteomes" id="UP000030907"/>
    </source>
</evidence>
<gene>
    <name evidence="1" type="ORF">SKP52_16360</name>
</gene>